<dbReference type="Pfam" id="PF01363">
    <property type="entry name" value="FYVE"/>
    <property type="match status" value="1"/>
</dbReference>
<organism evidence="14 15">
    <name type="scientific">Rhizoctonia solani</name>
    <dbReference type="NCBI Taxonomy" id="456999"/>
    <lineage>
        <taxon>Eukaryota</taxon>
        <taxon>Fungi</taxon>
        <taxon>Dikarya</taxon>
        <taxon>Basidiomycota</taxon>
        <taxon>Agaricomycotina</taxon>
        <taxon>Agaricomycetes</taxon>
        <taxon>Cantharellales</taxon>
        <taxon>Ceratobasidiaceae</taxon>
        <taxon>Rhizoctonia</taxon>
    </lineage>
</organism>
<dbReference type="GO" id="GO:0000329">
    <property type="term" value="C:fungal-type vacuole membrane"/>
    <property type="evidence" value="ECO:0007669"/>
    <property type="project" value="TreeGrafter"/>
</dbReference>
<dbReference type="InterPro" id="IPR017455">
    <property type="entry name" value="Znf_FYVE-rel"/>
</dbReference>
<dbReference type="SUPFAM" id="SSF56104">
    <property type="entry name" value="SAICAR synthase-like"/>
    <property type="match status" value="1"/>
</dbReference>
<feature type="compositionally biased region" description="Polar residues" evidence="11">
    <location>
        <begin position="437"/>
        <end position="472"/>
    </location>
</feature>
<feature type="compositionally biased region" description="Basic and acidic residues" evidence="11">
    <location>
        <begin position="1764"/>
        <end position="1773"/>
    </location>
</feature>
<feature type="compositionally biased region" description="Polar residues" evidence="11">
    <location>
        <begin position="596"/>
        <end position="610"/>
    </location>
</feature>
<dbReference type="Gene3D" id="3.30.40.10">
    <property type="entry name" value="Zinc/RING finger domain, C3HC4 (zinc finger)"/>
    <property type="match status" value="1"/>
</dbReference>
<dbReference type="CDD" id="cd17300">
    <property type="entry name" value="PIPKc_PIKfyve"/>
    <property type="match status" value="1"/>
</dbReference>
<evidence type="ECO:0000256" key="11">
    <source>
        <dbReference type="SAM" id="MobiDB-lite"/>
    </source>
</evidence>
<dbReference type="Proteomes" id="UP000663853">
    <property type="component" value="Unassembled WGS sequence"/>
</dbReference>
<dbReference type="Gene3D" id="3.30.810.10">
    <property type="entry name" value="2-Layer Sandwich"/>
    <property type="match status" value="1"/>
</dbReference>
<keyword evidence="7" id="KW-0862">Zinc</keyword>
<feature type="region of interest" description="Disordered" evidence="11">
    <location>
        <begin position="1762"/>
        <end position="1867"/>
    </location>
</feature>
<dbReference type="GO" id="GO:0005524">
    <property type="term" value="F:ATP binding"/>
    <property type="evidence" value="ECO:0007669"/>
    <property type="project" value="UniProtKB-UniRule"/>
</dbReference>
<feature type="compositionally biased region" description="Basic residues" evidence="11">
    <location>
        <begin position="1717"/>
        <end position="1727"/>
    </location>
</feature>
<evidence type="ECO:0000259" key="13">
    <source>
        <dbReference type="PROSITE" id="PS51455"/>
    </source>
</evidence>
<evidence type="ECO:0000256" key="2">
    <source>
        <dbReference type="ARBA" id="ARBA00022679"/>
    </source>
</evidence>
<evidence type="ECO:0000256" key="1">
    <source>
        <dbReference type="ARBA" id="ARBA00012009"/>
    </source>
</evidence>
<feature type="domain" description="PIPK" evidence="13">
    <location>
        <begin position="2174"/>
        <end position="2507"/>
    </location>
</feature>
<dbReference type="PANTHER" id="PTHR45748:SF7">
    <property type="entry name" value="1-PHOSPHATIDYLINOSITOL 3-PHOSPHATE 5-KINASE-RELATED"/>
    <property type="match status" value="1"/>
</dbReference>
<feature type="compositionally biased region" description="Basic and acidic residues" evidence="11">
    <location>
        <begin position="1533"/>
        <end position="1546"/>
    </location>
</feature>
<dbReference type="GO" id="GO:0046854">
    <property type="term" value="P:phosphatidylinositol phosphate biosynthetic process"/>
    <property type="evidence" value="ECO:0007669"/>
    <property type="project" value="TreeGrafter"/>
</dbReference>
<feature type="region of interest" description="Disordered" evidence="11">
    <location>
        <begin position="437"/>
        <end position="507"/>
    </location>
</feature>
<feature type="compositionally biased region" description="Polar residues" evidence="11">
    <location>
        <begin position="58"/>
        <end position="70"/>
    </location>
</feature>
<dbReference type="Gene3D" id="3.50.7.10">
    <property type="entry name" value="GroEL"/>
    <property type="match status" value="1"/>
</dbReference>
<feature type="compositionally biased region" description="Acidic residues" evidence="11">
    <location>
        <begin position="1988"/>
        <end position="2009"/>
    </location>
</feature>
<dbReference type="InterPro" id="IPR027483">
    <property type="entry name" value="PInositol-4-P-4/5-kinase_C_sf"/>
</dbReference>
<dbReference type="Pfam" id="PF00118">
    <property type="entry name" value="Cpn60_TCP1"/>
    <property type="match status" value="1"/>
</dbReference>
<feature type="compositionally biased region" description="Polar residues" evidence="11">
    <location>
        <begin position="1670"/>
        <end position="1699"/>
    </location>
</feature>
<feature type="compositionally biased region" description="Acidic residues" evidence="11">
    <location>
        <begin position="356"/>
        <end position="367"/>
    </location>
</feature>
<evidence type="ECO:0000256" key="4">
    <source>
        <dbReference type="ARBA" id="ARBA00022741"/>
    </source>
</evidence>
<evidence type="ECO:0000256" key="9">
    <source>
        <dbReference type="PROSITE-ProRule" id="PRU00091"/>
    </source>
</evidence>
<dbReference type="GO" id="GO:0008270">
    <property type="term" value="F:zinc ion binding"/>
    <property type="evidence" value="ECO:0007669"/>
    <property type="project" value="UniProtKB-KW"/>
</dbReference>
<gene>
    <name evidence="14" type="ORF">RDB_LOCUS73699</name>
</gene>
<dbReference type="PROSITE" id="PS51455">
    <property type="entry name" value="PIPK"/>
    <property type="match status" value="1"/>
</dbReference>
<evidence type="ECO:0000256" key="10">
    <source>
        <dbReference type="PROSITE-ProRule" id="PRU00781"/>
    </source>
</evidence>
<keyword evidence="2 10" id="KW-0808">Transferase</keyword>
<dbReference type="InterPro" id="IPR044769">
    <property type="entry name" value="PIKfyve_PIPKc"/>
</dbReference>
<dbReference type="SUPFAM" id="SSF57903">
    <property type="entry name" value="FYVE/PHD zinc finger"/>
    <property type="match status" value="1"/>
</dbReference>
<keyword evidence="3" id="KW-0479">Metal-binding</keyword>
<dbReference type="InterPro" id="IPR011011">
    <property type="entry name" value="Znf_FYVE_PHD"/>
</dbReference>
<dbReference type="Gene3D" id="3.30.800.10">
    <property type="entry name" value="Phosphatidylinositol Phosphate Kinase II Beta"/>
    <property type="match status" value="1"/>
</dbReference>
<dbReference type="FunFam" id="3.50.7.10:FF:000007">
    <property type="entry name" value="1-phosphatidylinositol 3-phosphate 5-kinase isoform X1"/>
    <property type="match status" value="1"/>
</dbReference>
<evidence type="ECO:0000259" key="12">
    <source>
        <dbReference type="PROSITE" id="PS50178"/>
    </source>
</evidence>
<accession>A0A8H3C0Y0</accession>
<keyword evidence="5 9" id="KW-0863">Zinc-finger</keyword>
<feature type="region of interest" description="Disordered" evidence="11">
    <location>
        <begin position="1984"/>
        <end position="2016"/>
    </location>
</feature>
<feature type="compositionally biased region" description="Basic and acidic residues" evidence="11">
    <location>
        <begin position="611"/>
        <end position="625"/>
    </location>
</feature>
<feature type="region of interest" description="Disordered" evidence="11">
    <location>
        <begin position="1880"/>
        <end position="1940"/>
    </location>
</feature>
<dbReference type="InterPro" id="IPR002498">
    <property type="entry name" value="PInositol-4-P-4/5-kinase_core"/>
</dbReference>
<protein>
    <recommendedName>
        <fullName evidence="1">1-phosphatidylinositol-3-phosphate 5-kinase</fullName>
        <ecNumber evidence="1">2.7.1.150</ecNumber>
    </recommendedName>
</protein>
<evidence type="ECO:0000313" key="14">
    <source>
        <dbReference type="EMBL" id="CAE6470557.1"/>
    </source>
</evidence>
<feature type="region of interest" description="Disordered" evidence="11">
    <location>
        <begin position="925"/>
        <end position="967"/>
    </location>
</feature>
<feature type="domain" description="FYVE-type" evidence="12">
    <location>
        <begin position="190"/>
        <end position="250"/>
    </location>
</feature>
<feature type="region of interest" description="Disordered" evidence="11">
    <location>
        <begin position="323"/>
        <end position="367"/>
    </location>
</feature>
<dbReference type="PROSITE" id="PS50178">
    <property type="entry name" value="ZF_FYVE"/>
    <property type="match status" value="1"/>
</dbReference>
<dbReference type="InterPro" id="IPR027484">
    <property type="entry name" value="PInositol-4-P-5-kinase_N"/>
</dbReference>
<feature type="compositionally biased region" description="Polar residues" evidence="11">
    <location>
        <begin position="1910"/>
        <end position="1921"/>
    </location>
</feature>
<feature type="compositionally biased region" description="Basic and acidic residues" evidence="11">
    <location>
        <begin position="1048"/>
        <end position="1061"/>
    </location>
</feature>
<feature type="compositionally biased region" description="Basic and acidic residues" evidence="11">
    <location>
        <begin position="485"/>
        <end position="507"/>
    </location>
</feature>
<feature type="region of interest" description="Disordered" evidence="11">
    <location>
        <begin position="1019"/>
        <end position="1086"/>
    </location>
</feature>
<feature type="compositionally biased region" description="Acidic residues" evidence="11">
    <location>
        <begin position="957"/>
        <end position="967"/>
    </location>
</feature>
<name>A0A8H3C0Y0_9AGAM</name>
<keyword evidence="4 10" id="KW-0547">Nucleotide-binding</keyword>
<dbReference type="PANTHER" id="PTHR45748">
    <property type="entry name" value="1-PHOSPHATIDYLINOSITOL 3-PHOSPHATE 5-KINASE-RELATED"/>
    <property type="match status" value="1"/>
</dbReference>
<dbReference type="FunFam" id="3.30.810.10:FF:000001">
    <property type="entry name" value="1-phosphatidylinositol 3-phosphate 5-kinase FAB1"/>
    <property type="match status" value="1"/>
</dbReference>
<feature type="compositionally biased region" description="Polar residues" evidence="11">
    <location>
        <begin position="1839"/>
        <end position="1851"/>
    </location>
</feature>
<feature type="compositionally biased region" description="Polar residues" evidence="11">
    <location>
        <begin position="1884"/>
        <end position="1902"/>
    </location>
</feature>
<dbReference type="GO" id="GO:0000285">
    <property type="term" value="F:1-phosphatidylinositol-3-phosphate 5-kinase activity"/>
    <property type="evidence" value="ECO:0007669"/>
    <property type="project" value="UniProtKB-EC"/>
</dbReference>
<dbReference type="CDD" id="cd15725">
    <property type="entry name" value="FYVE_PIKfyve_Fab1"/>
    <property type="match status" value="1"/>
</dbReference>
<feature type="region of interest" description="Disordered" evidence="11">
    <location>
        <begin position="1533"/>
        <end position="1727"/>
    </location>
</feature>
<dbReference type="EMBL" id="CAJMXA010001814">
    <property type="protein sequence ID" value="CAE6470557.1"/>
    <property type="molecule type" value="Genomic_DNA"/>
</dbReference>
<feature type="compositionally biased region" description="Basic and acidic residues" evidence="11">
    <location>
        <begin position="1652"/>
        <end position="1661"/>
    </location>
</feature>
<feature type="compositionally biased region" description="Basic and acidic residues" evidence="11">
    <location>
        <begin position="323"/>
        <end position="333"/>
    </location>
</feature>
<dbReference type="SMART" id="SM00330">
    <property type="entry name" value="PIPKc"/>
    <property type="match status" value="1"/>
</dbReference>
<evidence type="ECO:0000313" key="15">
    <source>
        <dbReference type="Proteomes" id="UP000663853"/>
    </source>
</evidence>
<evidence type="ECO:0000256" key="7">
    <source>
        <dbReference type="ARBA" id="ARBA00022833"/>
    </source>
</evidence>
<feature type="compositionally biased region" description="Polar residues" evidence="11">
    <location>
        <begin position="1549"/>
        <end position="1561"/>
    </location>
</feature>
<proteinExistence type="predicted"/>
<keyword evidence="6 10" id="KW-0418">Kinase</keyword>
<feature type="region of interest" description="Disordered" evidence="11">
    <location>
        <begin position="1"/>
        <end position="24"/>
    </location>
</feature>
<feature type="compositionally biased region" description="Basic and acidic residues" evidence="11">
    <location>
        <begin position="1019"/>
        <end position="1040"/>
    </location>
</feature>
<dbReference type="FunFam" id="3.30.40.10:FF:000283">
    <property type="entry name" value="1-phosphatidylinositol-3-phosphate 5-kinase (Fab1)"/>
    <property type="match status" value="1"/>
</dbReference>
<dbReference type="Pfam" id="PF01504">
    <property type="entry name" value="PIP5K"/>
    <property type="match status" value="2"/>
</dbReference>
<evidence type="ECO:0000256" key="3">
    <source>
        <dbReference type="ARBA" id="ARBA00022723"/>
    </source>
</evidence>
<dbReference type="SMART" id="SM00064">
    <property type="entry name" value="FYVE"/>
    <property type="match status" value="1"/>
</dbReference>
<comment type="caution">
    <text evidence="14">The sequence shown here is derived from an EMBL/GenBank/DDBJ whole genome shotgun (WGS) entry which is preliminary data.</text>
</comment>
<feature type="region of interest" description="Disordered" evidence="11">
    <location>
        <begin position="37"/>
        <end position="107"/>
    </location>
</feature>
<feature type="compositionally biased region" description="Polar residues" evidence="11">
    <location>
        <begin position="1"/>
        <end position="11"/>
    </location>
</feature>
<reference evidence="14" key="1">
    <citation type="submission" date="2021-01" db="EMBL/GenBank/DDBJ databases">
        <authorList>
            <person name="Kaushik A."/>
        </authorList>
    </citation>
    <scope>NUCLEOTIDE SEQUENCE</scope>
    <source>
        <strain evidence="14">AG6-10EEA</strain>
    </source>
</reference>
<evidence type="ECO:0000256" key="8">
    <source>
        <dbReference type="ARBA" id="ARBA00022840"/>
    </source>
</evidence>
<dbReference type="InterPro" id="IPR013083">
    <property type="entry name" value="Znf_RING/FYVE/PHD"/>
</dbReference>
<sequence length="2533" mass="280544">MDSPVTLTTHNPFGDDDPGGQSGYTLVTSIISKVKNTFAANGPSGTGASGNVPATPVATPSTSDNTNKPTNKPVGKITTPTNPPSPSRAPSLKPATRSLKPGGSNPAPPLVSFAPIAVEQPRYVAEGAYSSPQTYEGIERMYGTSIPGFAIPDDARSVRTVASTKRGASVSKVIRRLRGEGLSRDYWMDDEHCKECYDCKSVFTTWRRKHHCRVCGQIFCSRCAANVISSSRFGQEGMIRVCNLCLQVLEDEGLDDDDDKRSVTSAATSAPVYHPYHHHQYSLSLSQSYQPPSPFSATGTRRTDEPFPIFSRDSLFRYRLQQTHDSDDSRPHTPTEGLFSPEPAPAPAPFRRAPNEDELEVAEEELGEKEIELYYERTGRSNGGTRRNVGAGEGKGGKAFVFPAQKSGTPTSPGALQLETGTTIMKEVATIVPNPLTSTPGLSAPNQVAPTDSSTPNTESSILFPASASSPETPAGLVPMPGIGMRRDSTSAVGRERPRLGSGDRLRLNSFGNRLESFTGGRMDSFHSSHAGDRTPYLRSRVHSRLGDFSPLSAEGEAGWRTRRESSAYAAELNAVSMFHLRIMIRQLLSRAQIGQQREGVSTTGGPSSEETNHRTVERDERSGVPEKSVATEWEDTLLRLSLKLASRLNVASTSSGTNADMDVRHFVKIKKIPGGRPRDSEYVDGAVISSNLAHKKMKRSWHSPRIMILAFSLEWQRRENEYLTLDSILAQEREYLRNLVARITALRPHLVLVERTVSRLALEYLMAANVAVARAVPPRSTKFVARMTGAEVVPDIPALHRGPRLGECSRFKIQTYDHHLIPGRRKTFMRFEGCDSHRSGCTIILRGADLDTLKKLKEVMRFIAFIVRNLKMESFLWKDCVVTMPGVTGEAVPAPSLGSGANSMGASPSDVSGVMRPRAKSFPGLGARMLNEPSPERGSGLGRWVSPILPEPSPAFEDDDPFSVEDDAEDEAAALSRRIDASLRPYLTTFISASATLRFLPPWPVRKMKEADDQLRAARREWEERQQQQRDNERSKELTNAEEEGVTLDKEHEDELDKETTPSVIVVGPAGESSDPKLHPSASLSSLRSAASASLTTSPTVPSRIPTPIPVSFISGSIVPAPELHTPSELDVESRLADAKERHETMRREWEWYQRRNKDDFAVEKYQQIAVRSFIFPTPSGSSSMTGSATLGQMENSHRPCFRPELKYTSYYGEGDQSLAQFVEEACSIPVHSVCEAKGCNVLRIAHTQVFVHNESQVLISTEPWTGRIGANKFPAPLYEGITTWSICRICTQNTPLIPLSEEAGRYSFAKFLELHFYPADILLMHGAGCSHNIYQHHVRYFHWRGMTVRFQTEKVTLYELGFPPTRIRVRPQALLSFKNEDYKQMLQRNTAYWDSVLSRIQVATEAATQLSQLHPEQAQKISTLAAEMRERSSLQRDYIEQLMYKEYADSPITDTLQLGRVRPIWQRIITQFDDEFGQLEKLYLPSGYYVGTEKDFRRSAAQNKISKYVPEIMGSVFNTVDRKVISRFVDSERRQSQSGLKRESGPLVSSASEYESNVDSCAEPPNLETGARPPSIDLPSPAEALERELHQPPTATSGIPVGPILVDASPTGVHISRPQHGESEGGDSDSTISAPRTRPDTSLEATEIQPEIRSDDRDATPAPDLGQPTLSASGPENSPEQPMTSVMQTESPLQARNDTVADMNDAFPSEEYTRRISRLPRRTHAHPSVSDLVKQFQAVLPENFATGAVGYGPLARTSLLSDSEHDSEAQPRRVRARPKATVNRSKFQPRSHTLGSDFERSYAVNVAPRQSRDSAGEMGPSRIPAPIQPIVSPPSEAIQSGRSSPTHSMFNVPKRPVLSRTTTGSTIKNINAAALEPLTGTRKVSPNLNKSAKGKTSTRNPPRDRSSVRNASSATSNRQGARRVTGPGPGNTGSKVASQIRQFERLSKESEKASRRYAIIRGRRARPVVTAKPKVEIFNNYKDALRDDESESSDSSSEADDEDEGEEDPNKLRVDALDPILSVSDLTAHSMTLPALAPGIPAQDQKMAETADTNDQEKHDECTELKLQTHLRSITDFTPESSVPSSPLIRPIRDSSLGQGNYSEAEMSASAHRQSFLYRMSAAAMSRMATREYTAMNLVYPAAPTDHVFAESYITVREDEPTSIIALTLSARDYQINTSRALSLKHNKPTEKPEAFMPDDLSVGEAPSTWGIISHDDLPDPADVLKHPQSVSHQTYSYQSGDVTVTCKVLYAEQFQALRRSCDCDQIMIESLARCVKWDASGGKSGSAFLKTRDERFIAKELSRQEADSMGKFAPLYFDYMSSALSEGRPSILAKLFGFYQISLKNPTAGKSVKMNLLVMENLWYDRKFAHVYDLKGLTRGRNVQKTGRENEVLLDDNLVQASHTEPYYMREHAKRILRTAIWNDTQFLAEVNVMDYSMVVGVDNAKNELVIGIVDFIRTYTWDKKIENLMKEAVLGGANKGEGPTIVTPKLYKERFRAAMEQYFPLLPDRWMKVRDSPEIQESDKLTQRP</sequence>
<dbReference type="InterPro" id="IPR002423">
    <property type="entry name" value="Cpn60/GroEL/TCP-1"/>
</dbReference>
<dbReference type="EC" id="2.7.1.150" evidence="1"/>
<dbReference type="GO" id="GO:0010008">
    <property type="term" value="C:endosome membrane"/>
    <property type="evidence" value="ECO:0007669"/>
    <property type="project" value="TreeGrafter"/>
</dbReference>
<feature type="compositionally biased region" description="Polar residues" evidence="11">
    <location>
        <begin position="1784"/>
        <end position="1796"/>
    </location>
</feature>
<feature type="region of interest" description="Disordered" evidence="11">
    <location>
        <begin position="287"/>
        <end position="306"/>
    </location>
</feature>
<keyword evidence="8 10" id="KW-0067">ATP-binding</keyword>
<feature type="region of interest" description="Disordered" evidence="11">
    <location>
        <begin position="596"/>
        <end position="629"/>
    </location>
</feature>
<dbReference type="InterPro" id="IPR000306">
    <property type="entry name" value="Znf_FYVE"/>
</dbReference>
<evidence type="ECO:0000256" key="6">
    <source>
        <dbReference type="ARBA" id="ARBA00022777"/>
    </source>
</evidence>
<evidence type="ECO:0000256" key="5">
    <source>
        <dbReference type="ARBA" id="ARBA00022771"/>
    </source>
</evidence>
<dbReference type="SUPFAM" id="SSF52029">
    <property type="entry name" value="GroEL apical domain-like"/>
    <property type="match status" value="1"/>
</dbReference>
<dbReference type="InterPro" id="IPR027409">
    <property type="entry name" value="GroEL-like_apical_dom_sf"/>
</dbReference>